<reference evidence="5" key="1">
    <citation type="journal article" date="2020" name="Int. J. Syst. Evol. Microbiol.">
        <title>Alteromonas alba sp. nov., a marine bacterium isolated from the seawater of the West Pacific Ocean.</title>
        <authorList>
            <person name="Sun C."/>
            <person name="Wu Y.-H."/>
            <person name="Xamxidin M."/>
            <person name="Cheng H."/>
            <person name="Xu X.-W."/>
        </authorList>
    </citation>
    <scope>NUCLEOTIDE SEQUENCE [LARGE SCALE GENOMIC DNA]</scope>
    <source>
        <strain evidence="5">9a2</strain>
    </source>
</reference>
<dbReference type="EMBL" id="PVNO01000025">
    <property type="protein sequence ID" value="PRO68742.1"/>
    <property type="molecule type" value="Genomic_DNA"/>
</dbReference>
<keyword evidence="1" id="KW-0812">Transmembrane</keyword>
<dbReference type="Proteomes" id="UP000239539">
    <property type="component" value="Unassembled WGS sequence"/>
</dbReference>
<feature type="domain" description="Acyltransferase 3" evidence="2">
    <location>
        <begin position="5"/>
        <end position="317"/>
    </location>
</feature>
<organism evidence="4 5">
    <name type="scientific">Alteromonas gracilis</name>
    <dbReference type="NCBI Taxonomy" id="1479524"/>
    <lineage>
        <taxon>Bacteria</taxon>
        <taxon>Pseudomonadati</taxon>
        <taxon>Pseudomonadota</taxon>
        <taxon>Gammaproteobacteria</taxon>
        <taxon>Alteromonadales</taxon>
        <taxon>Alteromonadaceae</taxon>
        <taxon>Alteromonas/Salinimonas group</taxon>
        <taxon>Alteromonas</taxon>
    </lineage>
</organism>
<keyword evidence="1" id="KW-0472">Membrane</keyword>
<proteinExistence type="predicted"/>
<feature type="transmembrane region" description="Helical" evidence="1">
    <location>
        <begin position="281"/>
        <end position="297"/>
    </location>
</feature>
<feature type="transmembrane region" description="Helical" evidence="1">
    <location>
        <begin position="343"/>
        <end position="363"/>
    </location>
</feature>
<feature type="transmembrane region" description="Helical" evidence="1">
    <location>
        <begin position="165"/>
        <end position="182"/>
    </location>
</feature>
<evidence type="ECO:0000313" key="5">
    <source>
        <dbReference type="Proteomes" id="UP000239539"/>
    </source>
</evidence>
<dbReference type="InterPro" id="IPR002656">
    <property type="entry name" value="Acyl_transf_3_dom"/>
</dbReference>
<dbReference type="InterPro" id="IPR050879">
    <property type="entry name" value="Acyltransferase_3"/>
</dbReference>
<dbReference type="Pfam" id="PF19040">
    <property type="entry name" value="SGNH"/>
    <property type="match status" value="1"/>
</dbReference>
<feature type="transmembrane region" description="Helical" evidence="1">
    <location>
        <begin position="141"/>
        <end position="158"/>
    </location>
</feature>
<keyword evidence="4" id="KW-0808">Transferase</keyword>
<feature type="domain" description="SGNH" evidence="3">
    <location>
        <begin position="386"/>
        <end position="627"/>
    </location>
</feature>
<keyword evidence="1" id="KW-1133">Transmembrane helix</keyword>
<dbReference type="PANTHER" id="PTHR23028:SF53">
    <property type="entry name" value="ACYL_TRANSF_3 DOMAIN-CONTAINING PROTEIN"/>
    <property type="match status" value="1"/>
</dbReference>
<feature type="transmembrane region" description="Helical" evidence="1">
    <location>
        <begin position="243"/>
        <end position="260"/>
    </location>
</feature>
<feature type="transmembrane region" description="Helical" evidence="1">
    <location>
        <begin position="188"/>
        <end position="208"/>
    </location>
</feature>
<protein>
    <submittedName>
        <fullName evidence="4">Acyltransferase</fullName>
    </submittedName>
</protein>
<keyword evidence="4" id="KW-0012">Acyltransferase</keyword>
<gene>
    <name evidence="4" type="ORF">C6Y39_09175</name>
</gene>
<dbReference type="GO" id="GO:0016746">
    <property type="term" value="F:acyltransferase activity"/>
    <property type="evidence" value="ECO:0007669"/>
    <property type="project" value="UniProtKB-KW"/>
</dbReference>
<evidence type="ECO:0000259" key="2">
    <source>
        <dbReference type="Pfam" id="PF01757"/>
    </source>
</evidence>
<feature type="transmembrane region" description="Helical" evidence="1">
    <location>
        <begin position="303"/>
        <end position="322"/>
    </location>
</feature>
<feature type="transmembrane region" description="Helical" evidence="1">
    <location>
        <begin position="220"/>
        <end position="237"/>
    </location>
</feature>
<evidence type="ECO:0000313" key="4">
    <source>
        <dbReference type="EMBL" id="PRO68742.1"/>
    </source>
</evidence>
<dbReference type="Pfam" id="PF01757">
    <property type="entry name" value="Acyl_transf_3"/>
    <property type="match status" value="1"/>
</dbReference>
<evidence type="ECO:0000256" key="1">
    <source>
        <dbReference type="SAM" id="Phobius"/>
    </source>
</evidence>
<sequence>MTFRHDINGIRALAVLSVVIFHFLPSWLPGGFVGVDVFFVISGYLMTAIIVTKLTSNNFNIWDFYLARANRIIPSLLVLCLVLLLLGFFLLTPVEYGKLAKQTLASSLFISNLVYYKESGYFAEDSLENWLLHTWSLSVEWQFYLIYPIAMIVVSKLLARKLIPFILTIGTVSSLALSIWLSPKNPELSYFALPTRAWEMLAGGLLFFWGFKTQSRATKILEYLGVTFIVLSCIVFSEDIIWPGYAAILPVLGTCLIIAANQNDSSILNKLLFQKLGAWSYSIYLWHWPLVVLIYTAQLGPLFIPPGLILTLILGYASYNYVERLKLIDRNSTLISCFKNIPLQSALIIAAFSFFVFSTNGIISRASMEYQTAVNDIKASPLRAQCHTNKYMPPKDACEYFVNKNVKWATLADSHSVEIAYALAKDVSKRGEGVKHFSFSGCKPSYGMNNDFSPCARWYNDVVDYLIADKTIENVVFLHRYSSQIVGGSNHSYPALPLSKIGIRGEQILENIDRVILALAKHKKNVIVLYPVPELPDKISKLIDTNYTQSLSFENLKGTETNWFLKRNEVIISHFDNAEYPDNVVFVKPHKHFCDKELCYAVKDGRAVYFDDDHLSVYGASGLVNEIISPE</sequence>
<feature type="transmembrane region" description="Helical" evidence="1">
    <location>
        <begin position="72"/>
        <end position="91"/>
    </location>
</feature>
<name>A0ABX5CPG3_9ALTE</name>
<comment type="caution">
    <text evidence="4">The sequence shown here is derived from an EMBL/GenBank/DDBJ whole genome shotgun (WGS) entry which is preliminary data.</text>
</comment>
<evidence type="ECO:0000259" key="3">
    <source>
        <dbReference type="Pfam" id="PF19040"/>
    </source>
</evidence>
<feature type="transmembrane region" description="Helical" evidence="1">
    <location>
        <begin position="7"/>
        <end position="24"/>
    </location>
</feature>
<dbReference type="InterPro" id="IPR043968">
    <property type="entry name" value="SGNH"/>
</dbReference>
<feature type="transmembrane region" description="Helical" evidence="1">
    <location>
        <begin position="30"/>
        <end position="51"/>
    </location>
</feature>
<dbReference type="PANTHER" id="PTHR23028">
    <property type="entry name" value="ACETYLTRANSFERASE"/>
    <property type="match status" value="1"/>
</dbReference>
<dbReference type="RefSeq" id="WP_105930976.1">
    <property type="nucleotide sequence ID" value="NZ_PVNO01000025.1"/>
</dbReference>
<keyword evidence="5" id="KW-1185">Reference proteome</keyword>
<accession>A0ABX5CPG3</accession>